<dbReference type="SUPFAM" id="SSF53187">
    <property type="entry name" value="Zn-dependent exopeptidases"/>
    <property type="match status" value="1"/>
</dbReference>
<evidence type="ECO:0000313" key="2">
    <source>
        <dbReference type="Proteomes" id="UP001165065"/>
    </source>
</evidence>
<gene>
    <name evidence="1" type="ORF">TrCOL_g6098</name>
</gene>
<comment type="caution">
    <text evidence="1">The sequence shown here is derived from an EMBL/GenBank/DDBJ whole genome shotgun (WGS) entry which is preliminary data.</text>
</comment>
<dbReference type="Proteomes" id="UP001165065">
    <property type="component" value="Unassembled WGS sequence"/>
</dbReference>
<dbReference type="OrthoDB" id="7832001at2759"/>
<dbReference type="AlphaFoldDB" id="A0A9W7LFI9"/>
<sequence>MTTTLSAQGRPALTRSKMYNAHIGEGGSIPFMGMLLGMFPQAQFMVTGAAGPGNNMHAPNENLHIDYSARVTMCVAQVIATLANVDAVGSETTTVRENKSFVEAFKQSGGDNDYFVGCDCGAVGCVIFDQGLERKNVCPPCPG</sequence>
<dbReference type="Gene3D" id="3.40.630.10">
    <property type="entry name" value="Zn peptidases"/>
    <property type="match status" value="1"/>
</dbReference>
<name>A0A9W7LFI9_9STRA</name>
<accession>A0A9W7LFI9</accession>
<dbReference type="EMBL" id="BRYA01000471">
    <property type="protein sequence ID" value="GMI49165.1"/>
    <property type="molecule type" value="Genomic_DNA"/>
</dbReference>
<keyword evidence="2" id="KW-1185">Reference proteome</keyword>
<protein>
    <submittedName>
        <fullName evidence="1">Uncharacterized protein</fullName>
    </submittedName>
</protein>
<evidence type="ECO:0000313" key="1">
    <source>
        <dbReference type="EMBL" id="GMI49165.1"/>
    </source>
</evidence>
<reference evidence="2" key="1">
    <citation type="journal article" date="2023" name="Commun. Biol.">
        <title>Genome analysis of Parmales, the sister group of diatoms, reveals the evolutionary specialization of diatoms from phago-mixotrophs to photoautotrophs.</title>
        <authorList>
            <person name="Ban H."/>
            <person name="Sato S."/>
            <person name="Yoshikawa S."/>
            <person name="Yamada K."/>
            <person name="Nakamura Y."/>
            <person name="Ichinomiya M."/>
            <person name="Sato N."/>
            <person name="Blanc-Mathieu R."/>
            <person name="Endo H."/>
            <person name="Kuwata A."/>
            <person name="Ogata H."/>
        </authorList>
    </citation>
    <scope>NUCLEOTIDE SEQUENCE [LARGE SCALE GENOMIC DNA]</scope>
</reference>
<organism evidence="1 2">
    <name type="scientific">Triparma columacea</name>
    <dbReference type="NCBI Taxonomy" id="722753"/>
    <lineage>
        <taxon>Eukaryota</taxon>
        <taxon>Sar</taxon>
        <taxon>Stramenopiles</taxon>
        <taxon>Ochrophyta</taxon>
        <taxon>Bolidophyceae</taxon>
        <taxon>Parmales</taxon>
        <taxon>Triparmaceae</taxon>
        <taxon>Triparma</taxon>
    </lineage>
</organism>
<proteinExistence type="predicted"/>